<comment type="caution">
    <text evidence="1">The sequence shown here is derived from an EMBL/GenBank/DDBJ whole genome shotgun (WGS) entry which is preliminary data.</text>
</comment>
<dbReference type="RefSeq" id="WP_307276515.1">
    <property type="nucleotide sequence ID" value="NZ_JAUSZT010000002.1"/>
</dbReference>
<protein>
    <submittedName>
        <fullName evidence="1">Uncharacterized protein</fullName>
    </submittedName>
</protein>
<sequence length="86" mass="9173">MTLDGAKGSGILRSGQTELPVTYTIKKGKDALQSDTVATLMLDDIGKLKSLYPSDEVVLRLADGQELKGQLAGSGTEGKIKFINFE</sequence>
<proteinExistence type="predicted"/>
<dbReference type="Proteomes" id="UP001237780">
    <property type="component" value="Unassembled WGS sequence"/>
</dbReference>
<evidence type="ECO:0000313" key="1">
    <source>
        <dbReference type="EMBL" id="MDQ0995367.1"/>
    </source>
</evidence>
<dbReference type="EMBL" id="JAUSZT010000002">
    <property type="protein sequence ID" value="MDQ0995367.1"/>
    <property type="molecule type" value="Genomic_DNA"/>
</dbReference>
<keyword evidence="2" id="KW-1185">Reference proteome</keyword>
<name>A0ABU0S3Q2_9HYPH</name>
<evidence type="ECO:0000313" key="2">
    <source>
        <dbReference type="Proteomes" id="UP001237780"/>
    </source>
</evidence>
<reference evidence="1 2" key="1">
    <citation type="submission" date="2023-07" db="EMBL/GenBank/DDBJ databases">
        <title>Comparative genomics of wheat-associated soil bacteria to identify genetic determinants of phenazine resistance.</title>
        <authorList>
            <person name="Mouncey N."/>
        </authorList>
    </citation>
    <scope>NUCLEOTIDE SEQUENCE [LARGE SCALE GENOMIC DNA]</scope>
    <source>
        <strain evidence="1 2">W4I11</strain>
    </source>
</reference>
<accession>A0ABU0S3Q2</accession>
<organism evidence="1 2">
    <name type="scientific">Phyllobacterium ifriqiyense</name>
    <dbReference type="NCBI Taxonomy" id="314238"/>
    <lineage>
        <taxon>Bacteria</taxon>
        <taxon>Pseudomonadati</taxon>
        <taxon>Pseudomonadota</taxon>
        <taxon>Alphaproteobacteria</taxon>
        <taxon>Hyphomicrobiales</taxon>
        <taxon>Phyllobacteriaceae</taxon>
        <taxon>Phyllobacterium</taxon>
    </lineage>
</organism>
<gene>
    <name evidence="1" type="ORF">QFZ34_000544</name>
</gene>